<accession>A0A0A8YUG5</accession>
<protein>
    <submittedName>
        <fullName evidence="1">Uncharacterized protein</fullName>
    </submittedName>
</protein>
<proteinExistence type="predicted"/>
<name>A0A0A8YUG5_ARUDO</name>
<evidence type="ECO:0000313" key="1">
    <source>
        <dbReference type="EMBL" id="JAD30779.1"/>
    </source>
</evidence>
<reference evidence="1" key="2">
    <citation type="journal article" date="2015" name="Data Brief">
        <title>Shoot transcriptome of the giant reed, Arundo donax.</title>
        <authorList>
            <person name="Barrero R.A."/>
            <person name="Guerrero F.D."/>
            <person name="Moolhuijzen P."/>
            <person name="Goolsby J.A."/>
            <person name="Tidwell J."/>
            <person name="Bellgard S.E."/>
            <person name="Bellgard M.I."/>
        </authorList>
    </citation>
    <scope>NUCLEOTIDE SEQUENCE</scope>
    <source>
        <tissue evidence="1">Shoot tissue taken approximately 20 cm above the soil surface</tissue>
    </source>
</reference>
<reference evidence="1" key="1">
    <citation type="submission" date="2014-09" db="EMBL/GenBank/DDBJ databases">
        <authorList>
            <person name="Magalhaes I.L.F."/>
            <person name="Oliveira U."/>
            <person name="Santos F.R."/>
            <person name="Vidigal T.H.D.A."/>
            <person name="Brescovit A.D."/>
            <person name="Santos A.J."/>
        </authorList>
    </citation>
    <scope>NUCLEOTIDE SEQUENCE</scope>
    <source>
        <tissue evidence="1">Shoot tissue taken approximately 20 cm above the soil surface</tissue>
    </source>
</reference>
<organism evidence="1">
    <name type="scientific">Arundo donax</name>
    <name type="common">Giant reed</name>
    <name type="synonym">Donax arundinaceus</name>
    <dbReference type="NCBI Taxonomy" id="35708"/>
    <lineage>
        <taxon>Eukaryota</taxon>
        <taxon>Viridiplantae</taxon>
        <taxon>Streptophyta</taxon>
        <taxon>Embryophyta</taxon>
        <taxon>Tracheophyta</taxon>
        <taxon>Spermatophyta</taxon>
        <taxon>Magnoliopsida</taxon>
        <taxon>Liliopsida</taxon>
        <taxon>Poales</taxon>
        <taxon>Poaceae</taxon>
        <taxon>PACMAD clade</taxon>
        <taxon>Arundinoideae</taxon>
        <taxon>Arundineae</taxon>
        <taxon>Arundo</taxon>
    </lineage>
</organism>
<dbReference type="EMBL" id="GBRH01267116">
    <property type="protein sequence ID" value="JAD30779.1"/>
    <property type="molecule type" value="Transcribed_RNA"/>
</dbReference>
<sequence>MTQETQPNKDLQS</sequence>